<keyword evidence="2" id="KW-1185">Reference proteome</keyword>
<dbReference type="EMBL" id="JAUSWM010000007">
    <property type="protein sequence ID" value="MDQ0484288.1"/>
    <property type="molecule type" value="Genomic_DNA"/>
</dbReference>
<protein>
    <submittedName>
        <fullName evidence="1">Uncharacterized protein</fullName>
    </submittedName>
</protein>
<accession>A0ABU0K4K1</accession>
<proteinExistence type="predicted"/>
<gene>
    <name evidence="1" type="ORF">QO000_003272</name>
</gene>
<evidence type="ECO:0000313" key="1">
    <source>
        <dbReference type="EMBL" id="MDQ0484288.1"/>
    </source>
</evidence>
<reference evidence="1" key="1">
    <citation type="submission" date="2023-07" db="EMBL/GenBank/DDBJ databases">
        <title>Genomic Encyclopedia of Type Strains, Phase IV (KMG-IV): sequencing the most valuable type-strain genomes for metagenomic binning, comparative biology and taxonomic classification.</title>
        <authorList>
            <person name="Goeker M."/>
        </authorList>
    </citation>
    <scope>NUCLEOTIDE SEQUENCE [LARGE SCALE GENOMIC DNA]</scope>
    <source>
        <strain evidence="1">JSM 076093</strain>
    </source>
</reference>
<dbReference type="Proteomes" id="UP001226720">
    <property type="component" value="Unassembled WGS sequence"/>
</dbReference>
<organism evidence="1 2">
    <name type="scientific">Guptibacillus hwajinpoensis</name>
    <dbReference type="NCBI Taxonomy" id="208199"/>
    <lineage>
        <taxon>Bacteria</taxon>
        <taxon>Bacillati</taxon>
        <taxon>Bacillota</taxon>
        <taxon>Bacilli</taxon>
        <taxon>Bacillales</taxon>
        <taxon>Guptibacillaceae</taxon>
        <taxon>Guptibacillus</taxon>
    </lineage>
</organism>
<comment type="caution">
    <text evidence="1">The sequence shown here is derived from an EMBL/GenBank/DDBJ whole genome shotgun (WGS) entry which is preliminary data.</text>
</comment>
<evidence type="ECO:0000313" key="2">
    <source>
        <dbReference type="Proteomes" id="UP001226720"/>
    </source>
</evidence>
<name>A0ABU0K4K1_9BACL</name>
<sequence>MSLPFLYFTKAFILGMTALEKQRLSPESKWRYASFSNLFKGIGAMVQLMFKGYRICQGGIDLD</sequence>